<keyword evidence="4" id="KW-0472">Membrane</keyword>
<dbReference type="GO" id="GO:0005737">
    <property type="term" value="C:cytoplasm"/>
    <property type="evidence" value="ECO:0007669"/>
    <property type="project" value="UniProtKB-ARBA"/>
</dbReference>
<name>A0A7R9K6M3_TIMGE</name>
<proteinExistence type="predicted"/>
<dbReference type="GO" id="GO:0015031">
    <property type="term" value="P:protein transport"/>
    <property type="evidence" value="ECO:0007669"/>
    <property type="project" value="UniProtKB-KW"/>
</dbReference>
<keyword evidence="2" id="KW-0813">Transport</keyword>
<dbReference type="InterPro" id="IPR050840">
    <property type="entry name" value="Adaptor_Complx_Large_Subunit"/>
</dbReference>
<comment type="subcellular location">
    <subcellularLocation>
        <location evidence="1">Endomembrane system</location>
    </subcellularLocation>
</comment>
<dbReference type="PANTHER" id="PTHR22780">
    <property type="entry name" value="ADAPTIN, ALPHA/GAMMA/EPSILON"/>
    <property type="match status" value="1"/>
</dbReference>
<protein>
    <submittedName>
        <fullName evidence="5">Uncharacterized protein</fullName>
    </submittedName>
</protein>
<sequence>MNTLTDHIHAILMHDPKDSRFMRPSFQFPSAGEEECMIQECLKLIHAKLSEPSVNSSTVTKCLTFAVFAHILGYKTEFSHIHAVNLAQHGSLAEKKIGWYA</sequence>
<accession>A0A7R9K6M3</accession>
<gene>
    <name evidence="5" type="ORF">TGEB3V08_LOCUS9952</name>
</gene>
<evidence type="ECO:0000256" key="1">
    <source>
        <dbReference type="ARBA" id="ARBA00004308"/>
    </source>
</evidence>
<dbReference type="InterPro" id="IPR011989">
    <property type="entry name" value="ARM-like"/>
</dbReference>
<organism evidence="5">
    <name type="scientific">Timema genevievae</name>
    <name type="common">Walking stick</name>
    <dbReference type="NCBI Taxonomy" id="629358"/>
    <lineage>
        <taxon>Eukaryota</taxon>
        <taxon>Metazoa</taxon>
        <taxon>Ecdysozoa</taxon>
        <taxon>Arthropoda</taxon>
        <taxon>Hexapoda</taxon>
        <taxon>Insecta</taxon>
        <taxon>Pterygota</taxon>
        <taxon>Neoptera</taxon>
        <taxon>Polyneoptera</taxon>
        <taxon>Phasmatodea</taxon>
        <taxon>Timematodea</taxon>
        <taxon>Timematoidea</taxon>
        <taxon>Timematidae</taxon>
        <taxon>Timema</taxon>
    </lineage>
</organism>
<keyword evidence="3" id="KW-0653">Protein transport</keyword>
<evidence type="ECO:0000256" key="3">
    <source>
        <dbReference type="ARBA" id="ARBA00022927"/>
    </source>
</evidence>
<evidence type="ECO:0000313" key="5">
    <source>
        <dbReference type="EMBL" id="CAD7606677.1"/>
    </source>
</evidence>
<dbReference type="EMBL" id="OE845090">
    <property type="protein sequence ID" value="CAD7606677.1"/>
    <property type="molecule type" value="Genomic_DNA"/>
</dbReference>
<dbReference type="GO" id="GO:0012505">
    <property type="term" value="C:endomembrane system"/>
    <property type="evidence" value="ECO:0007669"/>
    <property type="project" value="UniProtKB-SubCell"/>
</dbReference>
<dbReference type="AlphaFoldDB" id="A0A7R9K6M3"/>
<reference evidence="5" key="1">
    <citation type="submission" date="2020-11" db="EMBL/GenBank/DDBJ databases">
        <authorList>
            <person name="Tran Van P."/>
        </authorList>
    </citation>
    <scope>NUCLEOTIDE SEQUENCE</scope>
</reference>
<dbReference type="Gene3D" id="1.25.10.10">
    <property type="entry name" value="Leucine-rich Repeat Variant"/>
    <property type="match status" value="1"/>
</dbReference>
<evidence type="ECO:0000256" key="2">
    <source>
        <dbReference type="ARBA" id="ARBA00022448"/>
    </source>
</evidence>
<evidence type="ECO:0000256" key="4">
    <source>
        <dbReference type="ARBA" id="ARBA00023136"/>
    </source>
</evidence>